<feature type="transmembrane region" description="Helical" evidence="1">
    <location>
        <begin position="71"/>
        <end position="88"/>
    </location>
</feature>
<reference evidence="2" key="1">
    <citation type="journal article" date="2021" name="PeerJ">
        <title>Extensive microbial diversity within the chicken gut microbiome revealed by metagenomics and culture.</title>
        <authorList>
            <person name="Gilroy R."/>
            <person name="Ravi A."/>
            <person name="Getino M."/>
            <person name="Pursley I."/>
            <person name="Horton D.L."/>
            <person name="Alikhan N.F."/>
            <person name="Baker D."/>
            <person name="Gharbi K."/>
            <person name="Hall N."/>
            <person name="Watson M."/>
            <person name="Adriaenssens E.M."/>
            <person name="Foster-Nyarko E."/>
            <person name="Jarju S."/>
            <person name="Secka A."/>
            <person name="Antonio M."/>
            <person name="Oren A."/>
            <person name="Chaudhuri R.R."/>
            <person name="La Ragione R."/>
            <person name="Hildebrand F."/>
            <person name="Pallen M.J."/>
        </authorList>
    </citation>
    <scope>NUCLEOTIDE SEQUENCE</scope>
    <source>
        <strain evidence="2">CHK135-1449</strain>
    </source>
</reference>
<keyword evidence="1" id="KW-0472">Membrane</keyword>
<evidence type="ECO:0000256" key="1">
    <source>
        <dbReference type="SAM" id="Phobius"/>
    </source>
</evidence>
<feature type="transmembrane region" description="Helical" evidence="1">
    <location>
        <begin position="39"/>
        <end position="65"/>
    </location>
</feature>
<evidence type="ECO:0000313" key="3">
    <source>
        <dbReference type="Proteomes" id="UP000787156"/>
    </source>
</evidence>
<dbReference type="AlphaFoldDB" id="A0A9D2ZZG9"/>
<gene>
    <name evidence="2" type="ORF">K8V79_08565</name>
</gene>
<accession>A0A9D2ZZG9</accession>
<dbReference type="Proteomes" id="UP000787156">
    <property type="component" value="Unassembled WGS sequence"/>
</dbReference>
<organism evidence="2 3">
    <name type="scientific">Acinetobacter lwoffii</name>
    <dbReference type="NCBI Taxonomy" id="28090"/>
    <lineage>
        <taxon>Bacteria</taxon>
        <taxon>Pseudomonadati</taxon>
        <taxon>Pseudomonadota</taxon>
        <taxon>Gammaproteobacteria</taxon>
        <taxon>Moraxellales</taxon>
        <taxon>Moraxellaceae</taxon>
        <taxon>Acinetobacter</taxon>
    </lineage>
</organism>
<feature type="transmembrane region" description="Helical" evidence="1">
    <location>
        <begin position="109"/>
        <end position="127"/>
    </location>
</feature>
<reference evidence="2" key="2">
    <citation type="submission" date="2021-09" db="EMBL/GenBank/DDBJ databases">
        <authorList>
            <person name="Gilroy R."/>
        </authorList>
    </citation>
    <scope>NUCLEOTIDE SEQUENCE</scope>
    <source>
        <strain evidence="2">CHK135-1449</strain>
    </source>
</reference>
<evidence type="ECO:0000313" key="2">
    <source>
        <dbReference type="EMBL" id="HJF28279.1"/>
    </source>
</evidence>
<dbReference type="EMBL" id="DYWX01000091">
    <property type="protein sequence ID" value="HJF28279.1"/>
    <property type="molecule type" value="Genomic_DNA"/>
</dbReference>
<comment type="caution">
    <text evidence="2">The sequence shown here is derived from an EMBL/GenBank/DDBJ whole genome shotgun (WGS) entry which is preliminary data.</text>
</comment>
<feature type="transmembrane region" description="Helical" evidence="1">
    <location>
        <begin position="133"/>
        <end position="154"/>
    </location>
</feature>
<proteinExistence type="predicted"/>
<keyword evidence="1" id="KW-1133">Transmembrane helix</keyword>
<keyword evidence="1" id="KW-0812">Transmembrane</keyword>
<sequence length="228" mass="26819">MSELKSFNFARLQLQHPDAFFLKLHYSRFKFSTLQKIQFVIALNLLSLLICLLCSLGSIALEYYFFHEAQAAFNMSLMLLITLFYPYMAYIQYQAKFSSKVYAAHLQHCLYLHIPIFLGLLVNLYLIHSDWLVILSMLLVSVLLGGAAILEPFFKPNTSVLDQVRLQKLRQLAFWAYQQSRSQSPQYVPDQPDLPAYYKSLHIRCMQEEQQLLQRIRFTSFKDYFKNT</sequence>
<name>A0A9D2ZZG9_ACILW</name>
<protein>
    <submittedName>
        <fullName evidence="2">Uncharacterized protein</fullName>
    </submittedName>
</protein>